<gene>
    <name evidence="1" type="ORF">BDV27DRAFT_155820</name>
</gene>
<dbReference type="EMBL" id="ML737611">
    <property type="protein sequence ID" value="KAE8366544.1"/>
    <property type="molecule type" value="Genomic_DNA"/>
</dbReference>
<keyword evidence="2" id="KW-1185">Reference proteome</keyword>
<proteinExistence type="predicted"/>
<dbReference type="AlphaFoldDB" id="A0A5N7A9M1"/>
<evidence type="ECO:0000313" key="2">
    <source>
        <dbReference type="Proteomes" id="UP000326268"/>
    </source>
</evidence>
<dbReference type="RefSeq" id="XP_031929625.1">
    <property type="nucleotide sequence ID" value="XM_032072213.1"/>
</dbReference>
<protein>
    <recommendedName>
        <fullName evidence="3">Fungal-specific transcription factor domain-containing protein</fullName>
    </recommendedName>
</protein>
<name>A0A5N7A9M1_9EURO</name>
<dbReference type="GeneID" id="43656659"/>
<dbReference type="Proteomes" id="UP000326268">
    <property type="component" value="Unassembled WGS sequence"/>
</dbReference>
<accession>A0A5N7A9M1</accession>
<sequence>MTNRIHLTQSARVGDSLPMDDDMWTNHAGAVRQVPDMPILSVTPTERLGCFAQQIQAMSLLDSVMALTRDRVNRSKRLSNDNFYQLDTAIQKTLRDTLNSSGADWEPRYRAVVILLLALLELHETASTSGPHGDSSPLISESSIAAIEMALNFTRDIVCMDDILDVQRMPLAAVLLLEKAGTMAIVLNAHYKRNIDVLEPLISSLERACKRWTIADSFNEKSSVLLDFETIMKSP</sequence>
<evidence type="ECO:0008006" key="3">
    <source>
        <dbReference type="Google" id="ProtNLM"/>
    </source>
</evidence>
<evidence type="ECO:0000313" key="1">
    <source>
        <dbReference type="EMBL" id="KAE8366544.1"/>
    </source>
</evidence>
<reference evidence="1 2" key="1">
    <citation type="submission" date="2019-04" db="EMBL/GenBank/DDBJ databases">
        <title>Friends and foes A comparative genomics studyof 23 Aspergillus species from section Flavi.</title>
        <authorList>
            <consortium name="DOE Joint Genome Institute"/>
            <person name="Kjaerbolling I."/>
            <person name="Vesth T."/>
            <person name="Frisvad J.C."/>
            <person name="Nybo J.L."/>
            <person name="Theobald S."/>
            <person name="Kildgaard S."/>
            <person name="Isbrandt T."/>
            <person name="Kuo A."/>
            <person name="Sato A."/>
            <person name="Lyhne E.K."/>
            <person name="Kogle M.E."/>
            <person name="Wiebenga A."/>
            <person name="Kun R.S."/>
            <person name="Lubbers R.J."/>
            <person name="Makela M.R."/>
            <person name="Barry K."/>
            <person name="Chovatia M."/>
            <person name="Clum A."/>
            <person name="Daum C."/>
            <person name="Haridas S."/>
            <person name="He G."/>
            <person name="LaButti K."/>
            <person name="Lipzen A."/>
            <person name="Mondo S."/>
            <person name="Riley R."/>
            <person name="Salamov A."/>
            <person name="Simmons B.A."/>
            <person name="Magnuson J.K."/>
            <person name="Henrissat B."/>
            <person name="Mortensen U.H."/>
            <person name="Larsen T.O."/>
            <person name="Devries R.P."/>
            <person name="Grigoriev I.V."/>
            <person name="Machida M."/>
            <person name="Baker S.E."/>
            <person name="Andersen M.R."/>
        </authorList>
    </citation>
    <scope>NUCLEOTIDE SEQUENCE [LARGE SCALE GENOMIC DNA]</scope>
    <source>
        <strain evidence="1 2">CBS 763.97</strain>
    </source>
</reference>
<organism evidence="1 2">
    <name type="scientific">Aspergillus caelatus</name>
    <dbReference type="NCBI Taxonomy" id="61420"/>
    <lineage>
        <taxon>Eukaryota</taxon>
        <taxon>Fungi</taxon>
        <taxon>Dikarya</taxon>
        <taxon>Ascomycota</taxon>
        <taxon>Pezizomycotina</taxon>
        <taxon>Eurotiomycetes</taxon>
        <taxon>Eurotiomycetidae</taxon>
        <taxon>Eurotiales</taxon>
        <taxon>Aspergillaceae</taxon>
        <taxon>Aspergillus</taxon>
        <taxon>Aspergillus subgen. Circumdati</taxon>
    </lineage>
</organism>
<dbReference type="OrthoDB" id="3862662at2759"/>